<dbReference type="PANTHER" id="PTHR37574:SF1">
    <property type="entry name" value="LIPASE B"/>
    <property type="match status" value="1"/>
</dbReference>
<keyword evidence="1" id="KW-0732">Signal</keyword>
<dbReference type="InterPro" id="IPR053228">
    <property type="entry name" value="Stereospecific_Lipase"/>
</dbReference>
<evidence type="ECO:0000313" key="2">
    <source>
        <dbReference type="EMBL" id="TQJ04611.1"/>
    </source>
</evidence>
<gene>
    <name evidence="2" type="ORF">FB471_4414</name>
</gene>
<evidence type="ECO:0000313" key="3">
    <source>
        <dbReference type="Proteomes" id="UP000320876"/>
    </source>
</evidence>
<dbReference type="EMBL" id="VFML01000001">
    <property type="protein sequence ID" value="TQJ04611.1"/>
    <property type="molecule type" value="Genomic_DNA"/>
</dbReference>
<dbReference type="Gene3D" id="3.40.50.1820">
    <property type="entry name" value="alpha/beta hydrolase"/>
    <property type="match status" value="1"/>
</dbReference>
<reference evidence="2 3" key="1">
    <citation type="submission" date="2019-06" db="EMBL/GenBank/DDBJ databases">
        <title>Sequencing the genomes of 1000 actinobacteria strains.</title>
        <authorList>
            <person name="Klenk H.-P."/>
        </authorList>
    </citation>
    <scope>NUCLEOTIDE SEQUENCE [LARGE SCALE GENOMIC DNA]</scope>
    <source>
        <strain evidence="2 3">DSM 45679</strain>
    </source>
</reference>
<organism evidence="2 3">
    <name type="scientific">Amycolatopsis cihanbeyliensis</name>
    <dbReference type="NCBI Taxonomy" id="1128664"/>
    <lineage>
        <taxon>Bacteria</taxon>
        <taxon>Bacillati</taxon>
        <taxon>Actinomycetota</taxon>
        <taxon>Actinomycetes</taxon>
        <taxon>Pseudonocardiales</taxon>
        <taxon>Pseudonocardiaceae</taxon>
        <taxon>Amycolatopsis</taxon>
    </lineage>
</organism>
<accession>A0A542DND1</accession>
<protein>
    <recommendedName>
        <fullName evidence="4">Triacylglycerol esterase/lipase EstA (Alpha/beta hydrolase family)</fullName>
    </recommendedName>
</protein>
<dbReference type="Proteomes" id="UP000320876">
    <property type="component" value="Unassembled WGS sequence"/>
</dbReference>
<keyword evidence="3" id="KW-1185">Reference proteome</keyword>
<dbReference type="OrthoDB" id="8871309at2"/>
<dbReference type="RefSeq" id="WP_142000268.1">
    <property type="nucleotide sequence ID" value="NZ_VFML01000001.1"/>
</dbReference>
<dbReference type="AlphaFoldDB" id="A0A542DND1"/>
<feature type="chain" id="PRO_5039472580" description="Triacylglycerol esterase/lipase EstA (Alpha/beta hydrolase family)" evidence="1">
    <location>
        <begin position="28"/>
        <end position="327"/>
    </location>
</feature>
<comment type="caution">
    <text evidence="2">The sequence shown here is derived from an EMBL/GenBank/DDBJ whole genome shotgun (WGS) entry which is preliminary data.</text>
</comment>
<dbReference type="PANTHER" id="PTHR37574">
    <property type="entry name" value="LIPASE B"/>
    <property type="match status" value="1"/>
</dbReference>
<feature type="signal peptide" evidence="1">
    <location>
        <begin position="1"/>
        <end position="27"/>
    </location>
</feature>
<evidence type="ECO:0008006" key="4">
    <source>
        <dbReference type="Google" id="ProtNLM"/>
    </source>
</evidence>
<evidence type="ECO:0000256" key="1">
    <source>
        <dbReference type="SAM" id="SignalP"/>
    </source>
</evidence>
<name>A0A542DND1_AMYCI</name>
<sequence>MKRIRCATIAVLASLSLVFAGSPAATAQASPGPPLETPRSELDAALHCAEGIDDATVNPVLFVPGTTAEGGENFAWNYVTALRNEGFPACWVNYPYRGWRDMQTSSEYVVNAIRTMHERSGRKVSTIGHSQGGLHPAWVARFWPDVAGMLDDAISFGAPFQGSSVASLYCGVLNLFPTGCQESFWQFTKGSGWSRALNAEPMPEGPSFTSVYTDFDEAATPGEAASRLDGAAHIGVQDICPGRFAEHFTLVVDAVPYALTLDALRHDGPADPGRIDKSVCGKGFMPLDWPGFAKTVPDLLSLPAKAWLQSPPWTWVRAEPPLRDYAR</sequence>
<dbReference type="SUPFAM" id="SSF53474">
    <property type="entry name" value="alpha/beta-Hydrolases"/>
    <property type="match status" value="1"/>
</dbReference>
<dbReference type="InterPro" id="IPR029058">
    <property type="entry name" value="AB_hydrolase_fold"/>
</dbReference>
<proteinExistence type="predicted"/>